<evidence type="ECO:0000313" key="2">
    <source>
        <dbReference type="Proteomes" id="UP001642720"/>
    </source>
</evidence>
<comment type="caution">
    <text evidence="1">The sequence shown here is derived from an EMBL/GenBank/DDBJ whole genome shotgun (WGS) entry which is preliminary data.</text>
</comment>
<dbReference type="EMBL" id="PPTA01000007">
    <property type="protein sequence ID" value="TFB01941.1"/>
    <property type="molecule type" value="Genomic_DNA"/>
</dbReference>
<proteinExistence type="predicted"/>
<gene>
    <name evidence="1" type="ORF">CCMA1212_006079</name>
</gene>
<evidence type="ECO:0000313" key="1">
    <source>
        <dbReference type="EMBL" id="TFB01941.1"/>
    </source>
</evidence>
<protein>
    <submittedName>
        <fullName evidence="1">Uncharacterized protein</fullName>
    </submittedName>
</protein>
<dbReference type="GeneID" id="300577770"/>
<name>A0ABY2H1Q4_9HYPO</name>
<sequence length="127" mass="14097">MTALSVLCEYLFRLGALGGQEKQRKTNPVAVKARPRQSRAWRELIVCAEWIRKRPGEDERAPLLRSAISIRVQRQSRRQQTDGTKACESAITTAAAAAVSALRRAAAACERSCDSDPILTDCDRIQE</sequence>
<accession>A0ABY2H1Q4</accession>
<dbReference type="Proteomes" id="UP001642720">
    <property type="component" value="Unassembled WGS sequence"/>
</dbReference>
<reference evidence="1 2" key="1">
    <citation type="submission" date="2018-01" db="EMBL/GenBank/DDBJ databases">
        <title>Genome characterization of the sugarcane-associated fungus Trichoderma ghanense CCMA-1212 and their application in lignocelulose bioconversion.</title>
        <authorList>
            <person name="Steindorff A.S."/>
            <person name="Mendes T.D."/>
            <person name="Vilela E.S.D."/>
            <person name="Rodrigues D.S."/>
            <person name="Formighieri E.F."/>
            <person name="Melo I.S."/>
            <person name="Favaro L.C.L."/>
        </authorList>
    </citation>
    <scope>NUCLEOTIDE SEQUENCE [LARGE SCALE GENOMIC DNA]</scope>
    <source>
        <strain evidence="1 2">CCMA-1212</strain>
    </source>
</reference>
<keyword evidence="2" id="KW-1185">Reference proteome</keyword>
<organism evidence="1 2">
    <name type="scientific">Trichoderma ghanense</name>
    <dbReference type="NCBI Taxonomy" id="65468"/>
    <lineage>
        <taxon>Eukaryota</taxon>
        <taxon>Fungi</taxon>
        <taxon>Dikarya</taxon>
        <taxon>Ascomycota</taxon>
        <taxon>Pezizomycotina</taxon>
        <taxon>Sordariomycetes</taxon>
        <taxon>Hypocreomycetidae</taxon>
        <taxon>Hypocreales</taxon>
        <taxon>Hypocreaceae</taxon>
        <taxon>Trichoderma</taxon>
    </lineage>
</organism>
<dbReference type="RefSeq" id="XP_073558142.1">
    <property type="nucleotide sequence ID" value="XM_073703320.1"/>
</dbReference>